<evidence type="ECO:0008006" key="3">
    <source>
        <dbReference type="Google" id="ProtNLM"/>
    </source>
</evidence>
<dbReference type="EMBL" id="PQFF01000379">
    <property type="protein sequence ID" value="RHZ54277.1"/>
    <property type="molecule type" value="Genomic_DNA"/>
</dbReference>
<gene>
    <name evidence="1" type="ORF">Glove_428g38</name>
</gene>
<proteinExistence type="predicted"/>
<name>A0A397GUJ0_9GLOM</name>
<protein>
    <recommendedName>
        <fullName evidence="3">BTB domain-containing protein</fullName>
    </recommendedName>
</protein>
<evidence type="ECO:0000313" key="1">
    <source>
        <dbReference type="EMBL" id="RHZ54277.1"/>
    </source>
</evidence>
<dbReference type="Proteomes" id="UP000266861">
    <property type="component" value="Unassembled WGS sequence"/>
</dbReference>
<reference evidence="1 2" key="1">
    <citation type="submission" date="2018-08" db="EMBL/GenBank/DDBJ databases">
        <title>Genome and evolution of the arbuscular mycorrhizal fungus Diversispora epigaea (formerly Glomus versiforme) and its bacterial endosymbionts.</title>
        <authorList>
            <person name="Sun X."/>
            <person name="Fei Z."/>
            <person name="Harrison M."/>
        </authorList>
    </citation>
    <scope>NUCLEOTIDE SEQUENCE [LARGE SCALE GENOMIC DNA]</scope>
    <source>
        <strain evidence="1 2">IT104</strain>
    </source>
</reference>
<dbReference type="OrthoDB" id="1022638at2759"/>
<keyword evidence="2" id="KW-1185">Reference proteome</keyword>
<dbReference type="AlphaFoldDB" id="A0A397GUJ0"/>
<accession>A0A397GUJ0</accession>
<organism evidence="1 2">
    <name type="scientific">Diversispora epigaea</name>
    <dbReference type="NCBI Taxonomy" id="1348612"/>
    <lineage>
        <taxon>Eukaryota</taxon>
        <taxon>Fungi</taxon>
        <taxon>Fungi incertae sedis</taxon>
        <taxon>Mucoromycota</taxon>
        <taxon>Glomeromycotina</taxon>
        <taxon>Glomeromycetes</taxon>
        <taxon>Diversisporales</taxon>
        <taxon>Diversisporaceae</taxon>
        <taxon>Diversispora</taxon>
    </lineage>
</organism>
<comment type="caution">
    <text evidence="1">The sequence shown here is derived from an EMBL/GenBank/DDBJ whole genome shotgun (WGS) entry which is preliminary data.</text>
</comment>
<evidence type="ECO:0000313" key="2">
    <source>
        <dbReference type="Proteomes" id="UP000266861"/>
    </source>
</evidence>
<sequence>MSLKFFDKLSQNFLMEKSFTANSNVLKYRSSYFREELESKYVYGEIVNLEKVEIRFIFDLMLLKFGTMIPSGEFLGILISSKINHLTSEISFGYRIKRTFFNYHLQHYGMPACTVVVKKVKGIDEIIGGYNPLA</sequence>